<keyword evidence="2" id="KW-1185">Reference proteome</keyword>
<dbReference type="RefSeq" id="WP_211938348.1">
    <property type="nucleotide sequence ID" value="NZ_CP073078.1"/>
</dbReference>
<gene>
    <name evidence="1" type="ORF">KCG34_25260</name>
</gene>
<dbReference type="InterPro" id="IPR042257">
    <property type="entry name" value="DGOK_C"/>
</dbReference>
<accession>A0A975G0I0</accession>
<dbReference type="Gene3D" id="3.30.420.300">
    <property type="entry name" value="2-keto-3-deoxy-galactonokinase, substrate binding domain"/>
    <property type="match status" value="1"/>
</dbReference>
<name>A0A975G0I0_9CAUL</name>
<dbReference type="InterPro" id="IPR042258">
    <property type="entry name" value="DGOK_N"/>
</dbReference>
<dbReference type="CDD" id="cd24012">
    <property type="entry name" value="ASKHA_NBD_KDGal-kinase"/>
    <property type="match status" value="1"/>
</dbReference>
<dbReference type="Proteomes" id="UP000676409">
    <property type="component" value="Chromosome"/>
</dbReference>
<dbReference type="Pfam" id="PF05035">
    <property type="entry name" value="DGOK"/>
    <property type="match status" value="1"/>
</dbReference>
<protein>
    <submittedName>
        <fullName evidence="1">2-dehydro-3-deoxygalactonokinase</fullName>
    </submittedName>
</protein>
<dbReference type="EMBL" id="CP073078">
    <property type="protein sequence ID" value="QUD88297.1"/>
    <property type="molecule type" value="Genomic_DNA"/>
</dbReference>
<sequence>MTGPLFIAGDWGTSHLRLYLCGEAGVIDRKTGPGAVGAAEPHAAILMSRIQPWIDRHGPLPVLLCGMVGSRNGWVEAPYAPCPAGAADLRRLAVALEVQGLKVAIVPGVAGQNPRGAPDVMRGEEAQIIGAIRLAPELGQGRRLVCHPGTHAKWAVIEDGRITGFQTAMTGELFALLRDHSTLGRVGGEAATPGDGFALGLARAEETAEAGLLHALFETRSRQLIDGWGAAFAMDFLSGLLIGADVGGALAQFGREAGEVALIGDPALAERYGRALARRGVAVRSLSGEDCALAGLVAIFETGKDAPHVAR</sequence>
<dbReference type="KEGG" id="caul:KCG34_25260"/>
<evidence type="ECO:0000313" key="1">
    <source>
        <dbReference type="EMBL" id="QUD88297.1"/>
    </source>
</evidence>
<proteinExistence type="predicted"/>
<dbReference type="InterPro" id="IPR007729">
    <property type="entry name" value="DGOK"/>
</dbReference>
<reference evidence="1" key="1">
    <citation type="submission" date="2021-04" db="EMBL/GenBank/DDBJ databases">
        <title>The complete genome sequence of Caulobacter sp. S6.</title>
        <authorList>
            <person name="Tang Y."/>
            <person name="Ouyang W."/>
            <person name="Liu Q."/>
            <person name="Huang B."/>
            <person name="Guo Z."/>
            <person name="Lei P."/>
        </authorList>
    </citation>
    <scope>NUCLEOTIDE SEQUENCE</scope>
    <source>
        <strain evidence="1">S6</strain>
    </source>
</reference>
<dbReference type="AlphaFoldDB" id="A0A975G0I0"/>
<dbReference type="Gene3D" id="3.30.420.310">
    <property type="entry name" value="2-keto-3-deoxy-galactonokinase, C-terminal domain"/>
    <property type="match status" value="1"/>
</dbReference>
<evidence type="ECO:0000313" key="2">
    <source>
        <dbReference type="Proteomes" id="UP000676409"/>
    </source>
</evidence>
<organism evidence="1 2">
    <name type="scientific">Phenylobacterium montanum</name>
    <dbReference type="NCBI Taxonomy" id="2823693"/>
    <lineage>
        <taxon>Bacteria</taxon>
        <taxon>Pseudomonadati</taxon>
        <taxon>Pseudomonadota</taxon>
        <taxon>Alphaproteobacteria</taxon>
        <taxon>Caulobacterales</taxon>
        <taxon>Caulobacteraceae</taxon>
        <taxon>Phenylobacterium</taxon>
    </lineage>
</organism>
<dbReference type="GO" id="GO:0008671">
    <property type="term" value="F:2-dehydro-3-deoxygalactonokinase activity"/>
    <property type="evidence" value="ECO:0007669"/>
    <property type="project" value="InterPro"/>
</dbReference>
<dbReference type="GO" id="GO:0034194">
    <property type="term" value="P:D-galactonate catabolic process"/>
    <property type="evidence" value="ECO:0007669"/>
    <property type="project" value="InterPro"/>
</dbReference>